<evidence type="ECO:0000313" key="2">
    <source>
        <dbReference type="EMBL" id="TWT64232.1"/>
    </source>
</evidence>
<reference evidence="2 3" key="1">
    <citation type="submission" date="2019-02" db="EMBL/GenBank/DDBJ databases">
        <title>Deep-cultivation of Planctomycetes and their phenomic and genomic characterization uncovers novel biology.</title>
        <authorList>
            <person name="Wiegand S."/>
            <person name="Jogler M."/>
            <person name="Boedeker C."/>
            <person name="Pinto D."/>
            <person name="Vollmers J."/>
            <person name="Rivas-Marin E."/>
            <person name="Kohn T."/>
            <person name="Peeters S.H."/>
            <person name="Heuer A."/>
            <person name="Rast P."/>
            <person name="Oberbeckmann S."/>
            <person name="Bunk B."/>
            <person name="Jeske O."/>
            <person name="Meyerdierks A."/>
            <person name="Storesund J.E."/>
            <person name="Kallscheuer N."/>
            <person name="Luecker S."/>
            <person name="Lage O.M."/>
            <person name="Pohl T."/>
            <person name="Merkel B.J."/>
            <person name="Hornburger P."/>
            <person name="Mueller R.-W."/>
            <person name="Bruemmer F."/>
            <person name="Labrenz M."/>
            <person name="Spormann A.M."/>
            <person name="Op Den Camp H."/>
            <person name="Overmann J."/>
            <person name="Amann R."/>
            <person name="Jetten M.S.M."/>
            <person name="Mascher T."/>
            <person name="Medema M.H."/>
            <person name="Devos D.P."/>
            <person name="Kaster A.-K."/>
            <person name="Ovreas L."/>
            <person name="Rohde M."/>
            <person name="Galperin M.Y."/>
            <person name="Jogler C."/>
        </authorList>
    </citation>
    <scope>NUCLEOTIDE SEQUENCE [LARGE SCALE GENOMIC DNA]</scope>
    <source>
        <strain evidence="2 3">Pan54</strain>
    </source>
</reference>
<dbReference type="RefSeq" id="WP_146505959.1">
    <property type="nucleotide sequence ID" value="NZ_SJPG01000001.1"/>
</dbReference>
<dbReference type="Pfam" id="PF13411">
    <property type="entry name" value="MerR_1"/>
    <property type="match status" value="1"/>
</dbReference>
<comment type="caution">
    <text evidence="2">The sequence shown here is derived from an EMBL/GenBank/DDBJ whole genome shotgun (WGS) entry which is preliminary data.</text>
</comment>
<dbReference type="GO" id="GO:0006355">
    <property type="term" value="P:regulation of DNA-templated transcription"/>
    <property type="evidence" value="ECO:0007669"/>
    <property type="project" value="InterPro"/>
</dbReference>
<dbReference type="InterPro" id="IPR009061">
    <property type="entry name" value="DNA-bd_dom_put_sf"/>
</dbReference>
<protein>
    <recommendedName>
        <fullName evidence="1">HTH merR-type domain-containing protein</fullName>
    </recommendedName>
</protein>
<dbReference type="Proteomes" id="UP000316095">
    <property type="component" value="Unassembled WGS sequence"/>
</dbReference>
<feature type="domain" description="HTH merR-type" evidence="1">
    <location>
        <begin position="5"/>
        <end position="48"/>
    </location>
</feature>
<sequence>MKLLSEIATQLEPPYTTLAAWQSRGSLDCGTRVGKRLYYTESDIERIRNSAVYQIWIDRKNRKLSV</sequence>
<dbReference type="InterPro" id="IPR000551">
    <property type="entry name" value="MerR-type_HTH_dom"/>
</dbReference>
<organism evidence="2 3">
    <name type="scientific">Rubinisphaera italica</name>
    <dbReference type="NCBI Taxonomy" id="2527969"/>
    <lineage>
        <taxon>Bacteria</taxon>
        <taxon>Pseudomonadati</taxon>
        <taxon>Planctomycetota</taxon>
        <taxon>Planctomycetia</taxon>
        <taxon>Planctomycetales</taxon>
        <taxon>Planctomycetaceae</taxon>
        <taxon>Rubinisphaera</taxon>
    </lineage>
</organism>
<name>A0A5C5XR83_9PLAN</name>
<proteinExistence type="predicted"/>
<dbReference type="SUPFAM" id="SSF46955">
    <property type="entry name" value="Putative DNA-binding domain"/>
    <property type="match status" value="1"/>
</dbReference>
<dbReference type="EMBL" id="SJPG01000001">
    <property type="protein sequence ID" value="TWT64232.1"/>
    <property type="molecule type" value="Genomic_DNA"/>
</dbReference>
<evidence type="ECO:0000313" key="3">
    <source>
        <dbReference type="Proteomes" id="UP000316095"/>
    </source>
</evidence>
<gene>
    <name evidence="2" type="ORF">Pan54_49930</name>
</gene>
<dbReference type="AlphaFoldDB" id="A0A5C5XR83"/>
<accession>A0A5C5XR83</accession>
<dbReference type="GO" id="GO:0003677">
    <property type="term" value="F:DNA binding"/>
    <property type="evidence" value="ECO:0007669"/>
    <property type="project" value="InterPro"/>
</dbReference>
<keyword evidence="3" id="KW-1185">Reference proteome</keyword>
<evidence type="ECO:0000259" key="1">
    <source>
        <dbReference type="Pfam" id="PF13411"/>
    </source>
</evidence>